<comment type="caution">
    <text evidence="2">The sequence shown here is derived from an EMBL/GenBank/DDBJ whole genome shotgun (WGS) entry which is preliminary data.</text>
</comment>
<feature type="transmembrane region" description="Helical" evidence="1">
    <location>
        <begin position="33"/>
        <end position="53"/>
    </location>
</feature>
<feature type="transmembrane region" description="Helical" evidence="1">
    <location>
        <begin position="121"/>
        <end position="145"/>
    </location>
</feature>
<feature type="transmembrane region" description="Helical" evidence="1">
    <location>
        <begin position="242"/>
        <end position="259"/>
    </location>
</feature>
<dbReference type="EMBL" id="MGAU01000028">
    <property type="protein sequence ID" value="OGK54668.1"/>
    <property type="molecule type" value="Genomic_DNA"/>
</dbReference>
<sequence length="262" mass="29991">MKKRNLTKRSEFVIITVILTAMFVVMGRMPPGYYFWAVSFITVSTVILTAIGLRETTTGIRWFTLLLLPALFTAGIGLFYFLLPMRWLTRIPMSFVFGLGIYSILLVENIYGVASMRSIQLLRVAQTVGFVATLSTLFFFFNIFYSFRLPYYAIGALVCLLSFILMMQSFWAITLQEKIDATLFWYSIVLAFLVAQAAVVLSFWPVQPIMASLFLTTASYTLIGVGHHYLAKRLFQKNILEYVRVFIIVLILIFLTTNYRGV</sequence>
<feature type="transmembrane region" description="Helical" evidence="1">
    <location>
        <begin position="183"/>
        <end position="204"/>
    </location>
</feature>
<evidence type="ECO:0000313" key="3">
    <source>
        <dbReference type="Proteomes" id="UP000178486"/>
    </source>
</evidence>
<accession>A0A1F7JGD8</accession>
<feature type="transmembrane region" description="Helical" evidence="1">
    <location>
        <begin position="95"/>
        <end position="114"/>
    </location>
</feature>
<keyword evidence="1" id="KW-0472">Membrane</keyword>
<protein>
    <submittedName>
        <fullName evidence="2">Uncharacterized protein</fullName>
    </submittedName>
</protein>
<dbReference type="Pfam" id="PF18900">
    <property type="entry name" value="DUF5656"/>
    <property type="match status" value="1"/>
</dbReference>
<proteinExistence type="predicted"/>
<feature type="transmembrane region" description="Helical" evidence="1">
    <location>
        <begin position="12"/>
        <end position="27"/>
    </location>
</feature>
<keyword evidence="1" id="KW-0812">Transmembrane</keyword>
<feature type="transmembrane region" description="Helical" evidence="1">
    <location>
        <begin position="151"/>
        <end position="171"/>
    </location>
</feature>
<evidence type="ECO:0000313" key="2">
    <source>
        <dbReference type="EMBL" id="OGK54668.1"/>
    </source>
</evidence>
<gene>
    <name evidence="2" type="ORF">A3B56_00640</name>
</gene>
<dbReference type="AlphaFoldDB" id="A0A1F7JGD8"/>
<feature type="transmembrane region" description="Helical" evidence="1">
    <location>
        <begin position="65"/>
        <end position="83"/>
    </location>
</feature>
<dbReference type="Proteomes" id="UP000178486">
    <property type="component" value="Unassembled WGS sequence"/>
</dbReference>
<feature type="transmembrane region" description="Helical" evidence="1">
    <location>
        <begin position="210"/>
        <end position="230"/>
    </location>
</feature>
<evidence type="ECO:0000256" key="1">
    <source>
        <dbReference type="SAM" id="Phobius"/>
    </source>
</evidence>
<name>A0A1F7JGD8_9BACT</name>
<dbReference type="InterPro" id="IPR043715">
    <property type="entry name" value="DUF5656"/>
</dbReference>
<reference evidence="2 3" key="1">
    <citation type="journal article" date="2016" name="Nat. Commun.">
        <title>Thousands of microbial genomes shed light on interconnected biogeochemical processes in an aquifer system.</title>
        <authorList>
            <person name="Anantharaman K."/>
            <person name="Brown C.T."/>
            <person name="Hug L.A."/>
            <person name="Sharon I."/>
            <person name="Castelle C.J."/>
            <person name="Probst A.J."/>
            <person name="Thomas B.C."/>
            <person name="Singh A."/>
            <person name="Wilkins M.J."/>
            <person name="Karaoz U."/>
            <person name="Brodie E.L."/>
            <person name="Williams K.H."/>
            <person name="Hubbard S.S."/>
            <person name="Banfield J.F."/>
        </authorList>
    </citation>
    <scope>NUCLEOTIDE SEQUENCE [LARGE SCALE GENOMIC DNA]</scope>
</reference>
<keyword evidence="1" id="KW-1133">Transmembrane helix</keyword>
<organism evidence="2 3">
    <name type="scientific">Candidatus Roizmanbacteria bacterium RIFCSPLOWO2_01_FULL_45_11</name>
    <dbReference type="NCBI Taxonomy" id="1802070"/>
    <lineage>
        <taxon>Bacteria</taxon>
        <taxon>Candidatus Roizmaniibacteriota</taxon>
    </lineage>
</organism>